<dbReference type="RefSeq" id="WP_002402595.1">
    <property type="nucleotide sequence ID" value="NZ_GL454489.1"/>
</dbReference>
<dbReference type="InterPro" id="IPR018771">
    <property type="entry name" value="PocR_dom"/>
</dbReference>
<dbReference type="HOGENOM" id="CLU_036605_0_1_9"/>
<dbReference type="PROSITE" id="PS00041">
    <property type="entry name" value="HTH_ARAC_FAMILY_1"/>
    <property type="match status" value="1"/>
</dbReference>
<dbReference type="GO" id="GO:0043565">
    <property type="term" value="F:sequence-specific DNA binding"/>
    <property type="evidence" value="ECO:0007669"/>
    <property type="project" value="InterPro"/>
</dbReference>
<comment type="caution">
    <text evidence="5">The sequence shown here is derived from an EMBL/GenBank/DDBJ whole genome shotgun (WGS) entry which is preliminary data.</text>
</comment>
<dbReference type="PANTHER" id="PTHR43280:SF2">
    <property type="entry name" value="HTH-TYPE TRANSCRIPTIONAL REGULATOR EXSA"/>
    <property type="match status" value="1"/>
</dbReference>
<evidence type="ECO:0000256" key="1">
    <source>
        <dbReference type="ARBA" id="ARBA00023015"/>
    </source>
</evidence>
<dbReference type="InterPro" id="IPR018062">
    <property type="entry name" value="HTH_AraC-typ_CS"/>
</dbReference>
<dbReference type="PANTHER" id="PTHR43280">
    <property type="entry name" value="ARAC-FAMILY TRANSCRIPTIONAL REGULATOR"/>
    <property type="match status" value="1"/>
</dbReference>
<dbReference type="PRINTS" id="PR00032">
    <property type="entry name" value="HTHARAC"/>
</dbReference>
<keyword evidence="3" id="KW-0804">Transcription</keyword>
<accession>A0A125W1M7</accession>
<dbReference type="InterPro" id="IPR020449">
    <property type="entry name" value="Tscrpt_reg_AraC-type_HTH"/>
</dbReference>
<dbReference type="InterPro" id="IPR018060">
    <property type="entry name" value="HTH_AraC"/>
</dbReference>
<dbReference type="AlphaFoldDB" id="A0A125W1M7"/>
<sequence length="328" mass="38030">MTVELKNILDLEKWEKLQESLALSTRLAIILVDYKGRPVTKHSQVQPFCQLVRHSPELSKLCEKCDARGGLEAVRTGQPFIYRCHFNIVDMAIPIIVDDQYVGAIMAGEGLLEDHQEELEQVLTMNDAFIQEFLVTHQELYQQYPVLELAYLEKSATLIADLSQYIISEAIKKDYLINTYKQSLQISSRKEELEPLNMIQKDIQQTLLTAQLTPSSAYQTKNKQLQPVLDALWENKSLRLNLQELADLVHLTPTYLSRLLKEEFGIPFSQFYRQLKITWAKQLLLETDKTIAQISEDLGFVEDSYFVRIFKQETGETPLKYRKRKNRA</sequence>
<dbReference type="PROSITE" id="PS01124">
    <property type="entry name" value="HTH_ARAC_FAMILY_2"/>
    <property type="match status" value="1"/>
</dbReference>
<proteinExistence type="predicted"/>
<dbReference type="SMART" id="SM00342">
    <property type="entry name" value="HTH_ARAC"/>
    <property type="match status" value="1"/>
</dbReference>
<evidence type="ECO:0000313" key="5">
    <source>
        <dbReference type="EMBL" id="EFM81302.1"/>
    </source>
</evidence>
<keyword evidence="2" id="KW-0238">DNA-binding</keyword>
<dbReference type="Gene3D" id="1.10.10.60">
    <property type="entry name" value="Homeodomain-like"/>
    <property type="match status" value="2"/>
</dbReference>
<dbReference type="Pfam" id="PF10114">
    <property type="entry name" value="PocR"/>
    <property type="match status" value="1"/>
</dbReference>
<evidence type="ECO:0000259" key="4">
    <source>
        <dbReference type="PROSITE" id="PS01124"/>
    </source>
</evidence>
<dbReference type="Pfam" id="PF12833">
    <property type="entry name" value="HTH_18"/>
    <property type="match status" value="1"/>
</dbReference>
<gene>
    <name evidence="5" type="ORF">HMPREF9498_03241</name>
</gene>
<dbReference type="GO" id="GO:0003700">
    <property type="term" value="F:DNA-binding transcription factor activity"/>
    <property type="evidence" value="ECO:0007669"/>
    <property type="project" value="InterPro"/>
</dbReference>
<dbReference type="Proteomes" id="UP000004846">
    <property type="component" value="Unassembled WGS sequence"/>
</dbReference>
<dbReference type="SUPFAM" id="SSF46689">
    <property type="entry name" value="Homeodomain-like"/>
    <property type="match status" value="2"/>
</dbReference>
<feature type="domain" description="HTH araC/xylS-type" evidence="4">
    <location>
        <begin position="226"/>
        <end position="324"/>
    </location>
</feature>
<evidence type="ECO:0000256" key="3">
    <source>
        <dbReference type="ARBA" id="ARBA00023163"/>
    </source>
</evidence>
<organism evidence="5 6">
    <name type="scientific">Enterococcus faecalis TX4248</name>
    <dbReference type="NCBI Taxonomy" id="749495"/>
    <lineage>
        <taxon>Bacteria</taxon>
        <taxon>Bacillati</taxon>
        <taxon>Bacillota</taxon>
        <taxon>Bacilli</taxon>
        <taxon>Lactobacillales</taxon>
        <taxon>Enterococcaceae</taxon>
        <taxon>Enterococcus</taxon>
    </lineage>
</organism>
<name>A0A125W1M7_ENTFL</name>
<reference evidence="5 6" key="1">
    <citation type="submission" date="2010-07" db="EMBL/GenBank/DDBJ databases">
        <authorList>
            <person name="Sid Ahmed O."/>
        </authorList>
    </citation>
    <scope>NUCLEOTIDE SEQUENCE [LARGE SCALE GENOMIC DNA]</scope>
    <source>
        <strain evidence="5 6">TX4248</strain>
    </source>
</reference>
<dbReference type="InterPro" id="IPR009057">
    <property type="entry name" value="Homeodomain-like_sf"/>
</dbReference>
<evidence type="ECO:0000313" key="6">
    <source>
        <dbReference type="Proteomes" id="UP000004846"/>
    </source>
</evidence>
<evidence type="ECO:0000256" key="2">
    <source>
        <dbReference type="ARBA" id="ARBA00023125"/>
    </source>
</evidence>
<keyword evidence="1" id="KW-0805">Transcription regulation</keyword>
<protein>
    <submittedName>
        <fullName evidence="5">Transcriptional regulator, AraC family</fullName>
    </submittedName>
</protein>
<dbReference type="EMBL" id="AEBR01000110">
    <property type="protein sequence ID" value="EFM81302.1"/>
    <property type="molecule type" value="Genomic_DNA"/>
</dbReference>